<reference evidence="1" key="1">
    <citation type="submission" date="2021-06" db="EMBL/GenBank/DDBJ databases">
        <authorList>
            <person name="Kallberg Y."/>
            <person name="Tangrot J."/>
            <person name="Rosling A."/>
        </authorList>
    </citation>
    <scope>NUCLEOTIDE SEQUENCE</scope>
    <source>
        <strain evidence="1">IL203A</strain>
    </source>
</reference>
<keyword evidence="2" id="KW-1185">Reference proteome</keyword>
<proteinExistence type="predicted"/>
<comment type="caution">
    <text evidence="1">The sequence shown here is derived from an EMBL/GenBank/DDBJ whole genome shotgun (WGS) entry which is preliminary data.</text>
</comment>
<dbReference type="EMBL" id="CAJVPU010012700">
    <property type="protein sequence ID" value="CAG8625822.1"/>
    <property type="molecule type" value="Genomic_DNA"/>
</dbReference>
<protein>
    <submittedName>
        <fullName evidence="1">13904_t:CDS:1</fullName>
    </submittedName>
</protein>
<organism evidence="1 2">
    <name type="scientific">Dentiscutata heterogama</name>
    <dbReference type="NCBI Taxonomy" id="1316150"/>
    <lineage>
        <taxon>Eukaryota</taxon>
        <taxon>Fungi</taxon>
        <taxon>Fungi incertae sedis</taxon>
        <taxon>Mucoromycota</taxon>
        <taxon>Glomeromycotina</taxon>
        <taxon>Glomeromycetes</taxon>
        <taxon>Diversisporales</taxon>
        <taxon>Gigasporaceae</taxon>
        <taxon>Dentiscutata</taxon>
    </lineage>
</organism>
<evidence type="ECO:0000313" key="2">
    <source>
        <dbReference type="Proteomes" id="UP000789702"/>
    </source>
</evidence>
<sequence>MSHFKGSNQTNNENHVIQLSGDLTSPVTLETPAPSTTLESPTILESPKINSIQESKRKMLLLSLLMIFVDIILPLILYSILSRFISVILALIISGIPPIISIILNFIFRRQVNATGILSLTGFTAGVIMSIIQGDARLYLLREPIMTCAIGLVLFITLIPIKVGSFQMRPLLYNYAKNLGIGNLKGLTEDEPIPERWERYWRAYAEFRRTFFVLTAVWGFGLILDAPARVLVIYNAKTIDQAVYFGVVAGFIWINCLIVFTIIYAGWRKNLFEKQIKKEEAATAVATANKEV</sequence>
<gene>
    <name evidence="1" type="ORF">DHETER_LOCUS8204</name>
</gene>
<dbReference type="Proteomes" id="UP000789702">
    <property type="component" value="Unassembled WGS sequence"/>
</dbReference>
<accession>A0ACA9N1G3</accession>
<name>A0ACA9N1G3_9GLOM</name>
<evidence type="ECO:0000313" key="1">
    <source>
        <dbReference type="EMBL" id="CAG8625822.1"/>
    </source>
</evidence>